<accession>A0A6A6IKY0</accession>
<keyword evidence="4" id="KW-1185">Reference proteome</keyword>
<protein>
    <submittedName>
        <fullName evidence="3">Kinase-like protein</fullName>
    </submittedName>
</protein>
<feature type="domain" description="Protein kinase" evidence="2">
    <location>
        <begin position="258"/>
        <end position="634"/>
    </location>
</feature>
<dbReference type="Proteomes" id="UP000800094">
    <property type="component" value="Unassembled WGS sequence"/>
</dbReference>
<evidence type="ECO:0000313" key="3">
    <source>
        <dbReference type="EMBL" id="KAF2251081.1"/>
    </source>
</evidence>
<evidence type="ECO:0000256" key="1">
    <source>
        <dbReference type="SAM" id="MobiDB-lite"/>
    </source>
</evidence>
<dbReference type="InterPro" id="IPR011009">
    <property type="entry name" value="Kinase-like_dom_sf"/>
</dbReference>
<organism evidence="3 4">
    <name type="scientific">Trematosphaeria pertusa</name>
    <dbReference type="NCBI Taxonomy" id="390896"/>
    <lineage>
        <taxon>Eukaryota</taxon>
        <taxon>Fungi</taxon>
        <taxon>Dikarya</taxon>
        <taxon>Ascomycota</taxon>
        <taxon>Pezizomycotina</taxon>
        <taxon>Dothideomycetes</taxon>
        <taxon>Pleosporomycetidae</taxon>
        <taxon>Pleosporales</taxon>
        <taxon>Massarineae</taxon>
        <taxon>Trematosphaeriaceae</taxon>
        <taxon>Trematosphaeria</taxon>
    </lineage>
</organism>
<dbReference type="InterPro" id="IPR000719">
    <property type="entry name" value="Prot_kinase_dom"/>
</dbReference>
<feature type="region of interest" description="Disordered" evidence="1">
    <location>
        <begin position="102"/>
        <end position="207"/>
    </location>
</feature>
<dbReference type="Gene3D" id="1.10.510.10">
    <property type="entry name" value="Transferase(Phosphotransferase) domain 1"/>
    <property type="match status" value="1"/>
</dbReference>
<feature type="compositionally biased region" description="Low complexity" evidence="1">
    <location>
        <begin position="159"/>
        <end position="170"/>
    </location>
</feature>
<dbReference type="RefSeq" id="XP_033686085.1">
    <property type="nucleotide sequence ID" value="XM_033834827.1"/>
</dbReference>
<dbReference type="PANTHER" id="PTHR44305:SF2">
    <property type="entry name" value="SI:DKEY-192D15.2"/>
    <property type="match status" value="1"/>
</dbReference>
<sequence length="660" mass="73938">MPGPPWNTDYQYFYHDATQYIRANYPTWSTPEIRWAISALWAGDPPTQAWYRGCAGQAQPRGLPVPNPIPAIRFTANDVTNVKKGRGLPAPVQAFLNGVRGPPAGPVHPPQAAVPPAAPPPAAPLAAPPAVPAHLPPVGGAHPVMPPRPPAGRGHAGRGHAPPARGALGATIDATAAGMGSGRGRGQDGPGPIVNGSSDGEAPAAASQAYVDRVPYGFWPQLPWPSEDDIGPTPDPTTHAAAWMATKPYRKDKDERHWHGVRFLGRGGYGCAGLWCEEDKDGNVSRRMVVKETTISNASWRDPQNWRNRLPREIAIHRRVGSSQRRNDRDAGSRSLIRHYGYRLMMRKRRYRLYLEYCESMDLHYALTTQNRLWSTQNIKHRLPRNAHSYIPEHFIWHVFRDLVNACLVLQDGQVDGGRMKGWRSITHRDINPTNIFLAEKDKHGWPRIVLADFGLAFYDNENAIPGWSNNPDDWIMPQGRADGRYAPVCRGRQFPVSTEQELTRSQEMTREFQPPVTIGEKTDVFGIGYVIWCLIVNLISDDGPLREDREYEDPQTKLRKYVPIAFRNSGPNTERTVLNDHPVYAAFPVSLNYPHRLKEIVRQCLEYDANTRPTLRALKAQVDNCYPPDHRMWNARPPLNMLDMRGFDASVGGPMPRRA</sequence>
<keyword evidence="3" id="KW-0418">Kinase</keyword>
<dbReference type="EMBL" id="ML987193">
    <property type="protein sequence ID" value="KAF2251081.1"/>
    <property type="molecule type" value="Genomic_DNA"/>
</dbReference>
<dbReference type="PANTHER" id="PTHR44305">
    <property type="entry name" value="SI:DKEY-192D15.2-RELATED"/>
    <property type="match status" value="1"/>
</dbReference>
<gene>
    <name evidence="3" type="ORF">BU26DRAFT_592162</name>
</gene>
<feature type="compositionally biased region" description="Pro residues" evidence="1">
    <location>
        <begin position="103"/>
        <end position="135"/>
    </location>
</feature>
<evidence type="ECO:0000259" key="2">
    <source>
        <dbReference type="PROSITE" id="PS50011"/>
    </source>
</evidence>
<name>A0A6A6IKY0_9PLEO</name>
<dbReference type="SMART" id="SM00220">
    <property type="entry name" value="S_TKc"/>
    <property type="match status" value="1"/>
</dbReference>
<dbReference type="AlphaFoldDB" id="A0A6A6IKY0"/>
<dbReference type="PROSITE" id="PS50011">
    <property type="entry name" value="PROTEIN_KINASE_DOM"/>
    <property type="match status" value="1"/>
</dbReference>
<feature type="compositionally biased region" description="Gly residues" evidence="1">
    <location>
        <begin position="179"/>
        <end position="189"/>
    </location>
</feature>
<dbReference type="OrthoDB" id="3673723at2759"/>
<keyword evidence="3" id="KW-0808">Transferase</keyword>
<dbReference type="GO" id="GO:0004672">
    <property type="term" value="F:protein kinase activity"/>
    <property type="evidence" value="ECO:0007669"/>
    <property type="project" value="InterPro"/>
</dbReference>
<proteinExistence type="predicted"/>
<dbReference type="InterPro" id="IPR053083">
    <property type="entry name" value="TF_kinase-domain_protein"/>
</dbReference>
<dbReference type="GO" id="GO:0005524">
    <property type="term" value="F:ATP binding"/>
    <property type="evidence" value="ECO:0007669"/>
    <property type="project" value="InterPro"/>
</dbReference>
<reference evidence="3" key="1">
    <citation type="journal article" date="2020" name="Stud. Mycol.">
        <title>101 Dothideomycetes genomes: a test case for predicting lifestyles and emergence of pathogens.</title>
        <authorList>
            <person name="Haridas S."/>
            <person name="Albert R."/>
            <person name="Binder M."/>
            <person name="Bloem J."/>
            <person name="Labutti K."/>
            <person name="Salamov A."/>
            <person name="Andreopoulos B."/>
            <person name="Baker S."/>
            <person name="Barry K."/>
            <person name="Bills G."/>
            <person name="Bluhm B."/>
            <person name="Cannon C."/>
            <person name="Castanera R."/>
            <person name="Culley D."/>
            <person name="Daum C."/>
            <person name="Ezra D."/>
            <person name="Gonzalez J."/>
            <person name="Henrissat B."/>
            <person name="Kuo A."/>
            <person name="Liang C."/>
            <person name="Lipzen A."/>
            <person name="Lutzoni F."/>
            <person name="Magnuson J."/>
            <person name="Mondo S."/>
            <person name="Nolan M."/>
            <person name="Ohm R."/>
            <person name="Pangilinan J."/>
            <person name="Park H.-J."/>
            <person name="Ramirez L."/>
            <person name="Alfaro M."/>
            <person name="Sun H."/>
            <person name="Tritt A."/>
            <person name="Yoshinaga Y."/>
            <person name="Zwiers L.-H."/>
            <person name="Turgeon B."/>
            <person name="Goodwin S."/>
            <person name="Spatafora J."/>
            <person name="Crous P."/>
            <person name="Grigoriev I."/>
        </authorList>
    </citation>
    <scope>NUCLEOTIDE SEQUENCE</scope>
    <source>
        <strain evidence="3">CBS 122368</strain>
    </source>
</reference>
<evidence type="ECO:0000313" key="4">
    <source>
        <dbReference type="Proteomes" id="UP000800094"/>
    </source>
</evidence>
<dbReference type="SUPFAM" id="SSF56112">
    <property type="entry name" value="Protein kinase-like (PK-like)"/>
    <property type="match status" value="1"/>
</dbReference>
<dbReference type="GeneID" id="54588157"/>